<protein>
    <submittedName>
        <fullName evidence="1">Uncharacterized protein</fullName>
    </submittedName>
</protein>
<gene>
    <name evidence="1" type="ORF">S01H4_45080</name>
</gene>
<dbReference type="AlphaFoldDB" id="X1DIR7"/>
<comment type="caution">
    <text evidence="1">The sequence shown here is derived from an EMBL/GenBank/DDBJ whole genome shotgun (WGS) entry which is preliminary data.</text>
</comment>
<evidence type="ECO:0000313" key="1">
    <source>
        <dbReference type="EMBL" id="GAG96306.1"/>
    </source>
</evidence>
<accession>X1DIR7</accession>
<proteinExistence type="predicted"/>
<sequence length="95" mass="11078">CIDTIEFVSLKKEIELYLGKRFVLNKILQNENEIQFKEIVEGKITKKYLIESLDPQHNVITFEWMGKIDSFEGYRVCIIRSDVVELSGFCGSFPL</sequence>
<reference evidence="1" key="1">
    <citation type="journal article" date="2014" name="Front. Microbiol.">
        <title>High frequency of phylogenetically diverse reductive dehalogenase-homologous genes in deep subseafloor sedimentary metagenomes.</title>
        <authorList>
            <person name="Kawai M."/>
            <person name="Futagami T."/>
            <person name="Toyoda A."/>
            <person name="Takaki Y."/>
            <person name="Nishi S."/>
            <person name="Hori S."/>
            <person name="Arai W."/>
            <person name="Tsubouchi T."/>
            <person name="Morono Y."/>
            <person name="Uchiyama I."/>
            <person name="Ito T."/>
            <person name="Fujiyama A."/>
            <person name="Inagaki F."/>
            <person name="Takami H."/>
        </authorList>
    </citation>
    <scope>NUCLEOTIDE SEQUENCE</scope>
    <source>
        <strain evidence="1">Expedition CK06-06</strain>
    </source>
</reference>
<organism evidence="1">
    <name type="scientific">marine sediment metagenome</name>
    <dbReference type="NCBI Taxonomy" id="412755"/>
    <lineage>
        <taxon>unclassified sequences</taxon>
        <taxon>metagenomes</taxon>
        <taxon>ecological metagenomes</taxon>
    </lineage>
</organism>
<dbReference type="EMBL" id="BART01025065">
    <property type="protein sequence ID" value="GAG96306.1"/>
    <property type="molecule type" value="Genomic_DNA"/>
</dbReference>
<feature type="non-terminal residue" evidence="1">
    <location>
        <position position="1"/>
    </location>
</feature>
<name>X1DIR7_9ZZZZ</name>